<dbReference type="EMBL" id="SMMG02000006">
    <property type="protein sequence ID" value="KAA3471025.1"/>
    <property type="molecule type" value="Genomic_DNA"/>
</dbReference>
<organism evidence="1 2">
    <name type="scientific">Gossypium australe</name>
    <dbReference type="NCBI Taxonomy" id="47621"/>
    <lineage>
        <taxon>Eukaryota</taxon>
        <taxon>Viridiplantae</taxon>
        <taxon>Streptophyta</taxon>
        <taxon>Embryophyta</taxon>
        <taxon>Tracheophyta</taxon>
        <taxon>Spermatophyta</taxon>
        <taxon>Magnoliopsida</taxon>
        <taxon>eudicotyledons</taxon>
        <taxon>Gunneridae</taxon>
        <taxon>Pentapetalae</taxon>
        <taxon>rosids</taxon>
        <taxon>malvids</taxon>
        <taxon>Malvales</taxon>
        <taxon>Malvaceae</taxon>
        <taxon>Malvoideae</taxon>
        <taxon>Gossypium</taxon>
    </lineage>
</organism>
<accession>A0A5B6VPZ0</accession>
<keyword evidence="2" id="KW-1185">Reference proteome</keyword>
<proteinExistence type="predicted"/>
<keyword evidence="1" id="KW-0808">Transferase</keyword>
<keyword evidence="1" id="KW-0548">Nucleotidyltransferase</keyword>
<evidence type="ECO:0000313" key="1">
    <source>
        <dbReference type="EMBL" id="KAA3471025.1"/>
    </source>
</evidence>
<dbReference type="AlphaFoldDB" id="A0A5B6VPZ0"/>
<gene>
    <name evidence="1" type="ORF">EPI10_016685</name>
</gene>
<name>A0A5B6VPZ0_9ROSI</name>
<evidence type="ECO:0000313" key="2">
    <source>
        <dbReference type="Proteomes" id="UP000325315"/>
    </source>
</evidence>
<keyword evidence="1" id="KW-0695">RNA-directed DNA polymerase</keyword>
<comment type="caution">
    <text evidence="1">The sequence shown here is derived from an EMBL/GenBank/DDBJ whole genome shotgun (WGS) entry which is preliminary data.</text>
</comment>
<dbReference type="GO" id="GO:0003964">
    <property type="term" value="F:RNA-directed DNA polymerase activity"/>
    <property type="evidence" value="ECO:0007669"/>
    <property type="project" value="UniProtKB-KW"/>
</dbReference>
<sequence length="147" mass="17351">MCYHCVLFDFYKWGKRDLQQGDPISPYLFLIYSEELSSLMRLAKEEGLMTTSFFVRQMEEVSNVTEDVKHSVSQRLSVLFSSDLEKYIGLPNMVGRKKKMTFQVFKDRMVKRINSWYVWSLLSVDIGCKMLRRKGVYTDVNGRIYVT</sequence>
<protein>
    <submittedName>
        <fullName evidence="1">RNA-directed DNA polymerase</fullName>
    </submittedName>
</protein>
<reference evidence="2" key="1">
    <citation type="journal article" date="2019" name="Plant Biotechnol. J.">
        <title>Genome sequencing of the Australian wild diploid species Gossypium australe highlights disease resistance and delayed gland morphogenesis.</title>
        <authorList>
            <person name="Cai Y."/>
            <person name="Cai X."/>
            <person name="Wang Q."/>
            <person name="Wang P."/>
            <person name="Zhang Y."/>
            <person name="Cai C."/>
            <person name="Xu Y."/>
            <person name="Wang K."/>
            <person name="Zhou Z."/>
            <person name="Wang C."/>
            <person name="Geng S."/>
            <person name="Li B."/>
            <person name="Dong Q."/>
            <person name="Hou Y."/>
            <person name="Wang H."/>
            <person name="Ai P."/>
            <person name="Liu Z."/>
            <person name="Yi F."/>
            <person name="Sun M."/>
            <person name="An G."/>
            <person name="Cheng J."/>
            <person name="Zhang Y."/>
            <person name="Shi Q."/>
            <person name="Xie Y."/>
            <person name="Shi X."/>
            <person name="Chang Y."/>
            <person name="Huang F."/>
            <person name="Chen Y."/>
            <person name="Hong S."/>
            <person name="Mi L."/>
            <person name="Sun Q."/>
            <person name="Zhang L."/>
            <person name="Zhou B."/>
            <person name="Peng R."/>
            <person name="Zhang X."/>
            <person name="Liu F."/>
        </authorList>
    </citation>
    <scope>NUCLEOTIDE SEQUENCE [LARGE SCALE GENOMIC DNA]</scope>
    <source>
        <strain evidence="2">cv. PA1801</strain>
    </source>
</reference>
<dbReference type="Proteomes" id="UP000325315">
    <property type="component" value="Unassembled WGS sequence"/>
</dbReference>